<evidence type="ECO:0000256" key="1">
    <source>
        <dbReference type="ARBA" id="ARBA00004370"/>
    </source>
</evidence>
<comment type="subcellular location">
    <subcellularLocation>
        <location evidence="1">Membrane</location>
    </subcellularLocation>
</comment>
<evidence type="ECO:0000256" key="4">
    <source>
        <dbReference type="ARBA" id="ARBA00022737"/>
    </source>
</evidence>
<keyword evidence="4" id="KW-0677">Repeat</keyword>
<dbReference type="PROSITE" id="PS00107">
    <property type="entry name" value="PROTEIN_KINASE_ATP"/>
    <property type="match status" value="1"/>
</dbReference>
<evidence type="ECO:0000313" key="9">
    <source>
        <dbReference type="EMBL" id="GAY57977.1"/>
    </source>
</evidence>
<evidence type="ECO:0000256" key="2">
    <source>
        <dbReference type="ARBA" id="ARBA00022614"/>
    </source>
</evidence>
<dbReference type="InterPro" id="IPR000719">
    <property type="entry name" value="Prot_kinase_dom"/>
</dbReference>
<dbReference type="GO" id="GO:0016020">
    <property type="term" value="C:membrane"/>
    <property type="evidence" value="ECO:0007669"/>
    <property type="project" value="UniProtKB-SubCell"/>
</dbReference>
<dbReference type="InterPro" id="IPR011009">
    <property type="entry name" value="Kinase-like_dom_sf"/>
</dbReference>
<evidence type="ECO:0000256" key="5">
    <source>
        <dbReference type="ARBA" id="ARBA00022989"/>
    </source>
</evidence>
<dbReference type="PROSITE" id="PS50011">
    <property type="entry name" value="PROTEIN_KINASE_DOM"/>
    <property type="match status" value="1"/>
</dbReference>
<keyword evidence="5" id="KW-1133">Transmembrane helix</keyword>
<feature type="binding site" evidence="7">
    <location>
        <position position="45"/>
    </location>
    <ligand>
        <name>ATP</name>
        <dbReference type="ChEBI" id="CHEBI:30616"/>
    </ligand>
</feature>
<accession>A0A2H5Q006</accession>
<dbReference type="PANTHER" id="PTHR27008">
    <property type="entry name" value="OS04G0122200 PROTEIN"/>
    <property type="match status" value="1"/>
</dbReference>
<dbReference type="InterPro" id="IPR017441">
    <property type="entry name" value="Protein_kinase_ATP_BS"/>
</dbReference>
<dbReference type="Pfam" id="PF00069">
    <property type="entry name" value="Pkinase"/>
    <property type="match status" value="1"/>
</dbReference>
<dbReference type="AlphaFoldDB" id="A0A2H5Q006"/>
<proteinExistence type="predicted"/>
<keyword evidence="10" id="KW-1185">Reference proteome</keyword>
<keyword evidence="3" id="KW-0812">Transmembrane</keyword>
<evidence type="ECO:0000256" key="7">
    <source>
        <dbReference type="PROSITE-ProRule" id="PRU10141"/>
    </source>
</evidence>
<name>A0A2H5Q006_CITUN</name>
<sequence>MWRRYSHDELLRATDQFSEKNLIGIGSYGSVYKGRFLDGTEVALKVFNLQHEGALNSFDAECEMLKNIRPRNLVKIISSCTNHNFKALILEHMPNGSLEDCLKNLGSASEEYMPRRRSQL</sequence>
<evidence type="ECO:0000256" key="3">
    <source>
        <dbReference type="ARBA" id="ARBA00022692"/>
    </source>
</evidence>
<dbReference type="GO" id="GO:0005524">
    <property type="term" value="F:ATP binding"/>
    <property type="evidence" value="ECO:0007669"/>
    <property type="project" value="UniProtKB-UniRule"/>
</dbReference>
<keyword evidence="7" id="KW-0547">Nucleotide-binding</keyword>
<reference evidence="9 10" key="1">
    <citation type="journal article" date="2017" name="Front. Genet.">
        <title>Draft sequencing of the heterozygous diploid genome of Satsuma (Citrus unshiu Marc.) using a hybrid assembly approach.</title>
        <authorList>
            <person name="Shimizu T."/>
            <person name="Tanizawa Y."/>
            <person name="Mochizuki T."/>
            <person name="Nagasaki H."/>
            <person name="Yoshioka T."/>
            <person name="Toyoda A."/>
            <person name="Fujiyama A."/>
            <person name="Kaminuma E."/>
            <person name="Nakamura Y."/>
        </authorList>
    </citation>
    <scope>NUCLEOTIDE SEQUENCE [LARGE SCALE GENOMIC DNA]</scope>
    <source>
        <strain evidence="10">cv. Miyagawa wase</strain>
    </source>
</reference>
<evidence type="ECO:0000256" key="6">
    <source>
        <dbReference type="ARBA" id="ARBA00023136"/>
    </source>
</evidence>
<feature type="domain" description="Protein kinase" evidence="8">
    <location>
        <begin position="17"/>
        <end position="120"/>
    </location>
</feature>
<gene>
    <name evidence="9" type="ORF">CUMW_183530</name>
</gene>
<dbReference type="FunFam" id="3.30.200.20:FF:000661">
    <property type="entry name" value="Serine-threonine protein kinase plant-type"/>
    <property type="match status" value="1"/>
</dbReference>
<protein>
    <recommendedName>
        <fullName evidence="8">Protein kinase domain-containing protein</fullName>
    </recommendedName>
</protein>
<keyword evidence="6" id="KW-0472">Membrane</keyword>
<dbReference type="SUPFAM" id="SSF56112">
    <property type="entry name" value="Protein kinase-like (PK-like)"/>
    <property type="match status" value="1"/>
</dbReference>
<dbReference type="GO" id="GO:0004672">
    <property type="term" value="F:protein kinase activity"/>
    <property type="evidence" value="ECO:0007669"/>
    <property type="project" value="InterPro"/>
</dbReference>
<dbReference type="PANTHER" id="PTHR27008:SF398">
    <property type="entry name" value="PROTEIN KINASE DOMAIN-CONTAINING PROTEIN"/>
    <property type="match status" value="1"/>
</dbReference>
<keyword evidence="7" id="KW-0067">ATP-binding</keyword>
<evidence type="ECO:0000259" key="8">
    <source>
        <dbReference type="PROSITE" id="PS50011"/>
    </source>
</evidence>
<evidence type="ECO:0000313" key="10">
    <source>
        <dbReference type="Proteomes" id="UP000236630"/>
    </source>
</evidence>
<dbReference type="InterPro" id="IPR051809">
    <property type="entry name" value="Plant_receptor-like_S/T_kinase"/>
</dbReference>
<dbReference type="EMBL" id="BDQV01000173">
    <property type="protein sequence ID" value="GAY57977.1"/>
    <property type="molecule type" value="Genomic_DNA"/>
</dbReference>
<organism evidence="9 10">
    <name type="scientific">Citrus unshiu</name>
    <name type="common">Satsuma mandarin</name>
    <name type="synonym">Citrus nobilis var. unshiu</name>
    <dbReference type="NCBI Taxonomy" id="55188"/>
    <lineage>
        <taxon>Eukaryota</taxon>
        <taxon>Viridiplantae</taxon>
        <taxon>Streptophyta</taxon>
        <taxon>Embryophyta</taxon>
        <taxon>Tracheophyta</taxon>
        <taxon>Spermatophyta</taxon>
        <taxon>Magnoliopsida</taxon>
        <taxon>eudicotyledons</taxon>
        <taxon>Gunneridae</taxon>
        <taxon>Pentapetalae</taxon>
        <taxon>rosids</taxon>
        <taxon>malvids</taxon>
        <taxon>Sapindales</taxon>
        <taxon>Rutaceae</taxon>
        <taxon>Aurantioideae</taxon>
        <taxon>Citrus</taxon>
    </lineage>
</organism>
<comment type="caution">
    <text evidence="9">The sequence shown here is derived from an EMBL/GenBank/DDBJ whole genome shotgun (WGS) entry which is preliminary data.</text>
</comment>
<dbReference type="Proteomes" id="UP000236630">
    <property type="component" value="Unassembled WGS sequence"/>
</dbReference>
<dbReference type="Gene3D" id="3.30.200.20">
    <property type="entry name" value="Phosphorylase Kinase, domain 1"/>
    <property type="match status" value="1"/>
</dbReference>
<keyword evidence="2" id="KW-0433">Leucine-rich repeat</keyword>